<protein>
    <submittedName>
        <fullName evidence="2">Uncharacterized protein</fullName>
    </submittedName>
</protein>
<sequence length="124" mass="13976">MIPRAVSYLECLVCLLIWTARHRNGIPFYPENLCISGAFLLVISKLCRAGNIGKADWYMIMSMFLLFSTRSRGVALIAAETLFLCVSFFSAGIRNYAAGKCKGGPFTIHLLCSYVLLELFFYKR</sequence>
<name>A0ABT2TN04_9FIRM</name>
<evidence type="ECO:0000313" key="3">
    <source>
        <dbReference type="Proteomes" id="UP001652442"/>
    </source>
</evidence>
<comment type="caution">
    <text evidence="2">The sequence shown here is derived from an EMBL/GenBank/DDBJ whole genome shotgun (WGS) entry which is preliminary data.</text>
</comment>
<feature type="transmembrane region" description="Helical" evidence="1">
    <location>
        <begin position="105"/>
        <end position="122"/>
    </location>
</feature>
<keyword evidence="1" id="KW-0812">Transmembrane</keyword>
<reference evidence="2 3" key="1">
    <citation type="journal article" date="2021" name="ISME Commun">
        <title>Automated analysis of genomic sequences facilitates high-throughput and comprehensive description of bacteria.</title>
        <authorList>
            <person name="Hitch T.C.A."/>
        </authorList>
    </citation>
    <scope>NUCLEOTIDE SEQUENCE [LARGE SCALE GENOMIC DNA]</scope>
    <source>
        <strain evidence="2 3">Sanger_109</strain>
    </source>
</reference>
<gene>
    <name evidence="2" type="ORF">OCV88_12060</name>
</gene>
<evidence type="ECO:0000256" key="1">
    <source>
        <dbReference type="SAM" id="Phobius"/>
    </source>
</evidence>
<dbReference type="Proteomes" id="UP001652442">
    <property type="component" value="Unassembled WGS sequence"/>
</dbReference>
<evidence type="ECO:0000313" key="2">
    <source>
        <dbReference type="EMBL" id="MCU6763051.1"/>
    </source>
</evidence>
<dbReference type="RefSeq" id="WP_158425707.1">
    <property type="nucleotide sequence ID" value="NZ_JAOQJQ010000005.1"/>
</dbReference>
<feature type="transmembrane region" description="Helical" evidence="1">
    <location>
        <begin position="73"/>
        <end position="93"/>
    </location>
</feature>
<keyword evidence="1" id="KW-1133">Transmembrane helix</keyword>
<accession>A0ABT2TN04</accession>
<proteinExistence type="predicted"/>
<keyword evidence="1" id="KW-0472">Membrane</keyword>
<organism evidence="2 3">
    <name type="scientific">Brotonthovivens ammoniilytica</name>
    <dbReference type="NCBI Taxonomy" id="2981725"/>
    <lineage>
        <taxon>Bacteria</taxon>
        <taxon>Bacillati</taxon>
        <taxon>Bacillota</taxon>
        <taxon>Clostridia</taxon>
        <taxon>Lachnospirales</taxon>
        <taxon>Lachnospiraceae</taxon>
        <taxon>Brotonthovivens</taxon>
    </lineage>
</organism>
<keyword evidence="3" id="KW-1185">Reference proteome</keyword>
<dbReference type="EMBL" id="JAOQJQ010000005">
    <property type="protein sequence ID" value="MCU6763051.1"/>
    <property type="molecule type" value="Genomic_DNA"/>
</dbReference>